<keyword evidence="7" id="KW-0436">Ligase</keyword>
<keyword evidence="3 5" id="KW-1133">Transmembrane helix</keyword>
<name>A0ABV9QX67_9GAMM</name>
<dbReference type="PANTHER" id="PTHR37422">
    <property type="entry name" value="TEICHURONIC ACID BIOSYNTHESIS PROTEIN TUAE"/>
    <property type="match status" value="1"/>
</dbReference>
<feature type="transmembrane region" description="Helical" evidence="5">
    <location>
        <begin position="33"/>
        <end position="49"/>
    </location>
</feature>
<keyword evidence="2 5" id="KW-0812">Transmembrane</keyword>
<feature type="transmembrane region" description="Helical" evidence="5">
    <location>
        <begin position="9"/>
        <end position="27"/>
    </location>
</feature>
<evidence type="ECO:0000256" key="4">
    <source>
        <dbReference type="ARBA" id="ARBA00023136"/>
    </source>
</evidence>
<feature type="transmembrane region" description="Helical" evidence="5">
    <location>
        <begin position="156"/>
        <end position="175"/>
    </location>
</feature>
<gene>
    <name evidence="7" type="ORF">ACFO6Q_16690</name>
</gene>
<proteinExistence type="predicted"/>
<comment type="subcellular location">
    <subcellularLocation>
        <location evidence="1">Membrane</location>
        <topology evidence="1">Multi-pass membrane protein</topology>
    </subcellularLocation>
</comment>
<dbReference type="RefSeq" id="WP_380022244.1">
    <property type="nucleotide sequence ID" value="NZ_JBHSHD010000012.1"/>
</dbReference>
<keyword evidence="4 5" id="KW-0472">Membrane</keyword>
<evidence type="ECO:0000256" key="2">
    <source>
        <dbReference type="ARBA" id="ARBA00022692"/>
    </source>
</evidence>
<dbReference type="Pfam" id="PF04932">
    <property type="entry name" value="Wzy_C"/>
    <property type="match status" value="1"/>
</dbReference>
<reference evidence="8" key="1">
    <citation type="journal article" date="2019" name="Int. J. Syst. Evol. Microbiol.">
        <title>The Global Catalogue of Microorganisms (GCM) 10K type strain sequencing project: providing services to taxonomists for standard genome sequencing and annotation.</title>
        <authorList>
            <consortium name="The Broad Institute Genomics Platform"/>
            <consortium name="The Broad Institute Genome Sequencing Center for Infectious Disease"/>
            <person name="Wu L."/>
            <person name="Ma J."/>
        </authorList>
    </citation>
    <scope>NUCLEOTIDE SEQUENCE [LARGE SCALE GENOMIC DNA]</scope>
    <source>
        <strain evidence="8">CCUG 30340</strain>
    </source>
</reference>
<keyword evidence="8" id="KW-1185">Reference proteome</keyword>
<dbReference type="PANTHER" id="PTHR37422:SF21">
    <property type="entry name" value="EXOQ-LIKE PROTEIN"/>
    <property type="match status" value="1"/>
</dbReference>
<evidence type="ECO:0000256" key="1">
    <source>
        <dbReference type="ARBA" id="ARBA00004141"/>
    </source>
</evidence>
<feature type="domain" description="O-antigen ligase-related" evidence="6">
    <location>
        <begin position="187"/>
        <end position="345"/>
    </location>
</feature>
<evidence type="ECO:0000259" key="6">
    <source>
        <dbReference type="Pfam" id="PF04932"/>
    </source>
</evidence>
<feature type="transmembrane region" description="Helical" evidence="5">
    <location>
        <begin position="86"/>
        <end position="106"/>
    </location>
</feature>
<feature type="transmembrane region" description="Helical" evidence="5">
    <location>
        <begin position="225"/>
        <end position="244"/>
    </location>
</feature>
<dbReference type="InterPro" id="IPR051533">
    <property type="entry name" value="WaaL-like"/>
</dbReference>
<sequence length="424" mass="45117">MPDVPARRFLSAWPVALVLAVAVLLPFGRGAEAPVVLGAIAALVLLARGRLDWRADGNRLVLVLFACYWLPALVSGINAIEPGKTWSTVAVTLRFLPFALFTVWALRRDASWPAVRTTVAVVVLCWVADAYVQMASGHSLGGAAEKERLSGIFGAANLKLGPTLAVLSPFVLLAARARFGRSGLALAFVLLSPPILLAGSRAAWLAYGLVCLLLAWRETRSHRQFLVVLAVAALGVAALATLALRDSERFGARIQRSLLALDGTESAVDAASAGRIRIWRTAAKMALAHPSNGVGVRGFRYAYPQYAAPGDQFVDTASDVGASHAHQIVLEVLSETGVFGLLLWLTGAGFALRAWRRADAAARERALAPGLALVAMCFPLNTHLAFYSAWWGLLFWWLLALYCAALAVREPASPAGPASVRAAG</sequence>
<feature type="transmembrane region" description="Helical" evidence="5">
    <location>
        <begin position="61"/>
        <end position="80"/>
    </location>
</feature>
<feature type="transmembrane region" description="Helical" evidence="5">
    <location>
        <begin position="390"/>
        <end position="408"/>
    </location>
</feature>
<protein>
    <submittedName>
        <fullName evidence="7">O-antigen ligase family protein</fullName>
    </submittedName>
</protein>
<accession>A0ABV9QX67</accession>
<dbReference type="EMBL" id="JBHSHD010000012">
    <property type="protein sequence ID" value="MFC4821963.1"/>
    <property type="molecule type" value="Genomic_DNA"/>
</dbReference>
<organism evidence="7 8">
    <name type="scientific">Dokdonella ginsengisoli</name>
    <dbReference type="NCBI Taxonomy" id="363846"/>
    <lineage>
        <taxon>Bacteria</taxon>
        <taxon>Pseudomonadati</taxon>
        <taxon>Pseudomonadota</taxon>
        <taxon>Gammaproteobacteria</taxon>
        <taxon>Lysobacterales</taxon>
        <taxon>Rhodanobacteraceae</taxon>
        <taxon>Dokdonella</taxon>
    </lineage>
</organism>
<dbReference type="Proteomes" id="UP001595886">
    <property type="component" value="Unassembled WGS sequence"/>
</dbReference>
<evidence type="ECO:0000313" key="7">
    <source>
        <dbReference type="EMBL" id="MFC4821963.1"/>
    </source>
</evidence>
<dbReference type="InterPro" id="IPR007016">
    <property type="entry name" value="O-antigen_ligase-rel_domated"/>
</dbReference>
<evidence type="ECO:0000256" key="3">
    <source>
        <dbReference type="ARBA" id="ARBA00022989"/>
    </source>
</evidence>
<evidence type="ECO:0000313" key="8">
    <source>
        <dbReference type="Proteomes" id="UP001595886"/>
    </source>
</evidence>
<comment type="caution">
    <text evidence="7">The sequence shown here is derived from an EMBL/GenBank/DDBJ whole genome shotgun (WGS) entry which is preliminary data.</text>
</comment>
<dbReference type="GO" id="GO:0016874">
    <property type="term" value="F:ligase activity"/>
    <property type="evidence" value="ECO:0007669"/>
    <property type="project" value="UniProtKB-KW"/>
</dbReference>
<evidence type="ECO:0000256" key="5">
    <source>
        <dbReference type="SAM" id="Phobius"/>
    </source>
</evidence>